<dbReference type="SFLD" id="SFLDG01206">
    <property type="entry name" value="Xi.1"/>
    <property type="match status" value="1"/>
</dbReference>
<organism evidence="5 6">
    <name type="scientific">Siculibacillus lacustris</name>
    <dbReference type="NCBI Taxonomy" id="1549641"/>
    <lineage>
        <taxon>Bacteria</taxon>
        <taxon>Pseudomonadati</taxon>
        <taxon>Pseudomonadota</taxon>
        <taxon>Alphaproteobacteria</taxon>
        <taxon>Hyphomicrobiales</taxon>
        <taxon>Ancalomicrobiaceae</taxon>
        <taxon>Siculibacillus</taxon>
    </lineage>
</organism>
<dbReference type="SFLD" id="SFLDS00019">
    <property type="entry name" value="Glutathione_Transferase_(cytos"/>
    <property type="match status" value="1"/>
</dbReference>
<dbReference type="PANTHER" id="PTHR32419">
    <property type="entry name" value="GLUTATHIONYL-HYDROQUINONE REDUCTASE"/>
    <property type="match status" value="1"/>
</dbReference>
<dbReference type="Pfam" id="PF13410">
    <property type="entry name" value="GST_C_2"/>
    <property type="match status" value="1"/>
</dbReference>
<dbReference type="Gene3D" id="1.20.1050.10">
    <property type="match status" value="1"/>
</dbReference>
<dbReference type="EMBL" id="SJFN01000002">
    <property type="protein sequence ID" value="TBW40952.1"/>
    <property type="molecule type" value="Genomic_DNA"/>
</dbReference>
<dbReference type="Pfam" id="PF13409">
    <property type="entry name" value="GST_N_2"/>
    <property type="match status" value="1"/>
</dbReference>
<feature type="binding site" evidence="2">
    <location>
        <begin position="143"/>
        <end position="146"/>
    </location>
    <ligand>
        <name>glutathione</name>
        <dbReference type="ChEBI" id="CHEBI:57925"/>
    </ligand>
</feature>
<evidence type="ECO:0000256" key="3">
    <source>
        <dbReference type="PIRSR" id="PIRSR015753-3"/>
    </source>
</evidence>
<dbReference type="AlphaFoldDB" id="A0A4Q9VY88"/>
<dbReference type="InterPro" id="IPR036282">
    <property type="entry name" value="Glutathione-S-Trfase_C_sf"/>
</dbReference>
<dbReference type="SUPFAM" id="SSF47616">
    <property type="entry name" value="GST C-terminal domain-like"/>
    <property type="match status" value="1"/>
</dbReference>
<reference evidence="5 6" key="1">
    <citation type="submission" date="2019-02" db="EMBL/GenBank/DDBJ databases">
        <title>Siculibacillus lacustris gen. nov., sp. nov., a new rosette-forming bacterium isolated from a freshwater crater lake (Lake St. Ana, Romania).</title>
        <authorList>
            <person name="Felfoldi T."/>
            <person name="Marton Z."/>
            <person name="Szabo A."/>
            <person name="Mentes A."/>
            <person name="Boka K."/>
            <person name="Marialigeti K."/>
            <person name="Mathe I."/>
            <person name="Koncz M."/>
            <person name="Schumann P."/>
            <person name="Toth E."/>
        </authorList>
    </citation>
    <scope>NUCLEOTIDE SEQUENCE [LARGE SCALE GENOMIC DNA]</scope>
    <source>
        <strain evidence="5 6">SA-279</strain>
    </source>
</reference>
<dbReference type="InterPro" id="IPR010987">
    <property type="entry name" value="Glutathione-S-Trfase_C-like"/>
</dbReference>
<dbReference type="SFLD" id="SFLDG01148">
    <property type="entry name" value="Xi_(cytGST)"/>
    <property type="match status" value="1"/>
</dbReference>
<evidence type="ECO:0000313" key="5">
    <source>
        <dbReference type="EMBL" id="TBW40952.1"/>
    </source>
</evidence>
<protein>
    <submittedName>
        <fullName evidence="5">Glutathione S-transferase family protein</fullName>
    </submittedName>
</protein>
<sequence>MPQLIDGVWMTGEVAASETRDGAFHREPTRFRRWLTADGGPVAPEILTPEFHAPGATVPATLPAVAGRYRLYVAYICPWASRTLIWRKLKGLDAVIPITVADPELGEEGWSFRDPDGRSRDPVEGIGALHELYTRADPRYTGKVSVPVLWDTVERTIVNNESADIVRMLDGAFDGLTGNRVVLYPEPLRPTIDAWNARIYPALNNGVYRAGFARTQRAYETAFDEVFAMLAALEAHLATSRYLAGEHLTEADWRLFVTLVRFDAAYFGAFKCNLRRIVDHPALSGYLRELYRWPGIAETVNIDHIKRGYYSIRHINPTGIVPKGPALDFAAPHDRDRLPGRGLWMRG</sequence>
<dbReference type="GO" id="GO:0005737">
    <property type="term" value="C:cytoplasm"/>
    <property type="evidence" value="ECO:0007669"/>
    <property type="project" value="TreeGrafter"/>
</dbReference>
<name>A0A4Q9VY88_9HYPH</name>
<dbReference type="InterPro" id="IPR036249">
    <property type="entry name" value="Thioredoxin-like_sf"/>
</dbReference>
<dbReference type="Gene3D" id="3.40.30.10">
    <property type="entry name" value="Glutaredoxin"/>
    <property type="match status" value="1"/>
</dbReference>
<feature type="binding site" evidence="2">
    <location>
        <position position="110"/>
    </location>
    <ligand>
        <name>glutathione</name>
        <dbReference type="ChEBI" id="CHEBI:57925"/>
    </ligand>
</feature>
<accession>A0A4Q9VY88</accession>
<evidence type="ECO:0000259" key="4">
    <source>
        <dbReference type="PROSITE" id="PS50405"/>
    </source>
</evidence>
<dbReference type="OrthoDB" id="9769158at2"/>
<feature type="site" description="Lowers pKa of active site Cys" evidence="3">
    <location>
        <position position="309"/>
    </location>
</feature>
<dbReference type="InterPro" id="IPR004045">
    <property type="entry name" value="Glutathione_S-Trfase_N"/>
</dbReference>
<dbReference type="InterPro" id="IPR040079">
    <property type="entry name" value="Glutathione_S-Trfase"/>
</dbReference>
<dbReference type="PIRSF" id="PIRSF015753">
    <property type="entry name" value="GST"/>
    <property type="match status" value="1"/>
</dbReference>
<dbReference type="InterPro" id="IPR047047">
    <property type="entry name" value="GST_Omega-like_C"/>
</dbReference>
<gene>
    <name evidence="5" type="ORF">EYW49_02005</name>
</gene>
<dbReference type="GO" id="GO:0004364">
    <property type="term" value="F:glutathione transferase activity"/>
    <property type="evidence" value="ECO:0007669"/>
    <property type="project" value="InterPro"/>
</dbReference>
<dbReference type="RefSeq" id="WP_131305434.1">
    <property type="nucleotide sequence ID" value="NZ_SJFN01000002.1"/>
</dbReference>
<evidence type="ECO:0000256" key="1">
    <source>
        <dbReference type="PIRSR" id="PIRSR015753-1"/>
    </source>
</evidence>
<feature type="site" description="Lowers pKa of active site Cys" evidence="3">
    <location>
        <position position="266"/>
    </location>
</feature>
<feature type="active site" description="Nucleophile" evidence="1">
    <location>
        <position position="77"/>
    </location>
</feature>
<keyword evidence="6" id="KW-1185">Reference proteome</keyword>
<dbReference type="SUPFAM" id="SSF52833">
    <property type="entry name" value="Thioredoxin-like"/>
    <property type="match status" value="1"/>
</dbReference>
<dbReference type="PANTHER" id="PTHR32419:SF6">
    <property type="entry name" value="GLUTATHIONE S-TRANSFERASE OMEGA-LIKE 1-RELATED"/>
    <property type="match status" value="1"/>
</dbReference>
<dbReference type="InterPro" id="IPR016639">
    <property type="entry name" value="GST_Omega/GSH"/>
</dbReference>
<comment type="caution">
    <text evidence="5">The sequence shown here is derived from an EMBL/GenBank/DDBJ whole genome shotgun (WGS) entry which is preliminary data.</text>
</comment>
<feature type="active site" description="Proton donor/acceptor" evidence="1">
    <location>
        <position position="208"/>
    </location>
</feature>
<proteinExistence type="predicted"/>
<keyword evidence="5" id="KW-0808">Transferase</keyword>
<dbReference type="PROSITE" id="PS50405">
    <property type="entry name" value="GST_CTER"/>
    <property type="match status" value="1"/>
</dbReference>
<evidence type="ECO:0000256" key="2">
    <source>
        <dbReference type="PIRSR" id="PIRSR015753-2"/>
    </source>
</evidence>
<feature type="domain" description="GST C-terminal" evidence="4">
    <location>
        <begin position="185"/>
        <end position="318"/>
    </location>
</feature>
<dbReference type="Proteomes" id="UP000292781">
    <property type="component" value="Unassembled WGS sequence"/>
</dbReference>
<evidence type="ECO:0000313" key="6">
    <source>
        <dbReference type="Proteomes" id="UP000292781"/>
    </source>
</evidence>
<feature type="binding site" evidence="2">
    <location>
        <begin position="161"/>
        <end position="162"/>
    </location>
    <ligand>
        <name>glutathione</name>
        <dbReference type="ChEBI" id="CHEBI:57925"/>
    </ligand>
</feature>
<dbReference type="CDD" id="cd03190">
    <property type="entry name" value="GST_C_Omega_like"/>
    <property type="match status" value="1"/>
</dbReference>